<dbReference type="Proteomes" id="UP001610335">
    <property type="component" value="Unassembled WGS sequence"/>
</dbReference>
<organism evidence="1 2">
    <name type="scientific">Aspergillus cavernicola</name>
    <dbReference type="NCBI Taxonomy" id="176166"/>
    <lineage>
        <taxon>Eukaryota</taxon>
        <taxon>Fungi</taxon>
        <taxon>Dikarya</taxon>
        <taxon>Ascomycota</taxon>
        <taxon>Pezizomycotina</taxon>
        <taxon>Eurotiomycetes</taxon>
        <taxon>Eurotiomycetidae</taxon>
        <taxon>Eurotiales</taxon>
        <taxon>Aspergillaceae</taxon>
        <taxon>Aspergillus</taxon>
        <taxon>Aspergillus subgen. Nidulantes</taxon>
    </lineage>
</organism>
<gene>
    <name evidence="1" type="ORF">BDW59DRAFT_139109</name>
</gene>
<evidence type="ECO:0000313" key="1">
    <source>
        <dbReference type="EMBL" id="KAL2833055.1"/>
    </source>
</evidence>
<proteinExistence type="predicted"/>
<accession>A0ABR4IZ91</accession>
<sequence length="113" mass="12474">MDQCSAHCLLRRIREPGPGGYGWVDMTHCLGVTTIFGNGFDDLTLPEDPDTVCDRWKSLPVGMDYLAASGLGIGEMTNNIPDNPICTPCSTLYLRLGDQALSRTVQFRLILQR</sequence>
<protein>
    <submittedName>
        <fullName evidence="1">Uncharacterized protein</fullName>
    </submittedName>
</protein>
<keyword evidence="2" id="KW-1185">Reference proteome</keyword>
<comment type="caution">
    <text evidence="1">The sequence shown here is derived from an EMBL/GenBank/DDBJ whole genome shotgun (WGS) entry which is preliminary data.</text>
</comment>
<dbReference type="EMBL" id="JBFXLS010000005">
    <property type="protein sequence ID" value="KAL2833055.1"/>
    <property type="molecule type" value="Genomic_DNA"/>
</dbReference>
<reference evidence="1 2" key="1">
    <citation type="submission" date="2024-07" db="EMBL/GenBank/DDBJ databases">
        <title>Section-level genome sequencing and comparative genomics of Aspergillus sections Usti and Cavernicolus.</title>
        <authorList>
            <consortium name="Lawrence Berkeley National Laboratory"/>
            <person name="Nybo J.L."/>
            <person name="Vesth T.C."/>
            <person name="Theobald S."/>
            <person name="Frisvad J.C."/>
            <person name="Larsen T.O."/>
            <person name="Kjaerboelling I."/>
            <person name="Rothschild-Mancinelli K."/>
            <person name="Lyhne E.K."/>
            <person name="Kogle M.E."/>
            <person name="Barry K."/>
            <person name="Clum A."/>
            <person name="Na H."/>
            <person name="Ledsgaard L."/>
            <person name="Lin J."/>
            <person name="Lipzen A."/>
            <person name="Kuo A."/>
            <person name="Riley R."/>
            <person name="Mondo S."/>
            <person name="LaButti K."/>
            <person name="Haridas S."/>
            <person name="Pangalinan J."/>
            <person name="Salamov A.A."/>
            <person name="Simmons B.A."/>
            <person name="Magnuson J.K."/>
            <person name="Chen J."/>
            <person name="Drula E."/>
            <person name="Henrissat B."/>
            <person name="Wiebenga A."/>
            <person name="Lubbers R.J."/>
            <person name="Gomes A.C."/>
            <person name="Makela M.R."/>
            <person name="Stajich J."/>
            <person name="Grigoriev I.V."/>
            <person name="Mortensen U.H."/>
            <person name="De vries R.P."/>
            <person name="Baker S.E."/>
            <person name="Andersen M.R."/>
        </authorList>
    </citation>
    <scope>NUCLEOTIDE SEQUENCE [LARGE SCALE GENOMIC DNA]</scope>
    <source>
        <strain evidence="1 2">CBS 600.67</strain>
    </source>
</reference>
<name>A0ABR4IZ91_9EURO</name>
<evidence type="ECO:0000313" key="2">
    <source>
        <dbReference type="Proteomes" id="UP001610335"/>
    </source>
</evidence>